<keyword evidence="6" id="KW-0560">Oxidoreductase</keyword>
<feature type="binding site" description="covalent" evidence="8">
    <location>
        <position position="75"/>
    </location>
    <ligand>
        <name>heme c</name>
        <dbReference type="ChEBI" id="CHEBI:61717"/>
        <label>1</label>
    </ligand>
</feature>
<keyword evidence="3 9" id="KW-0479">Metal-binding</keyword>
<dbReference type="RefSeq" id="WP_068825536.1">
    <property type="nucleotide sequence ID" value="NZ_CP014224.1"/>
</dbReference>
<proteinExistence type="predicted"/>
<name>A0A1B1Y570_9FLAO</name>
<dbReference type="GO" id="GO:0042597">
    <property type="term" value="C:periplasmic space"/>
    <property type="evidence" value="ECO:0007669"/>
    <property type="project" value="UniProtKB-SubCell"/>
</dbReference>
<dbReference type="AlphaFoldDB" id="A0A1B1Y570"/>
<evidence type="ECO:0000313" key="12">
    <source>
        <dbReference type="Proteomes" id="UP000092967"/>
    </source>
</evidence>
<comment type="PTM">
    <text evidence="8">Binds 2 heme groups per subunit.</text>
</comment>
<protein>
    <recommendedName>
        <fullName evidence="10">Cytochrome c domain-containing protein</fullName>
    </recommendedName>
</protein>
<evidence type="ECO:0000256" key="2">
    <source>
        <dbReference type="ARBA" id="ARBA00022617"/>
    </source>
</evidence>
<dbReference type="GO" id="GO:0020037">
    <property type="term" value="F:heme binding"/>
    <property type="evidence" value="ECO:0007669"/>
    <property type="project" value="InterPro"/>
</dbReference>
<gene>
    <name evidence="11" type="ORF">AXE80_06395</name>
</gene>
<keyword evidence="2 8" id="KW-0349">Heme</keyword>
<feature type="binding site" description="axial binding residue" evidence="9">
    <location>
        <position position="224"/>
    </location>
    <ligand>
        <name>heme c</name>
        <dbReference type="ChEBI" id="CHEBI:61717"/>
        <label>2</label>
    </ligand>
    <ligandPart>
        <name>Fe</name>
        <dbReference type="ChEBI" id="CHEBI:18248"/>
    </ligandPart>
</feature>
<dbReference type="InterPro" id="IPR036909">
    <property type="entry name" value="Cyt_c-like_dom_sf"/>
</dbReference>
<keyword evidence="4" id="KW-0732">Signal</keyword>
<dbReference type="PROSITE" id="PS51257">
    <property type="entry name" value="PROKAR_LIPOPROTEIN"/>
    <property type="match status" value="1"/>
</dbReference>
<organism evidence="11 12">
    <name type="scientific">Wenyingzhuangia fucanilytica</name>
    <dbReference type="NCBI Taxonomy" id="1790137"/>
    <lineage>
        <taxon>Bacteria</taxon>
        <taxon>Pseudomonadati</taxon>
        <taxon>Bacteroidota</taxon>
        <taxon>Flavobacteriia</taxon>
        <taxon>Flavobacteriales</taxon>
        <taxon>Flavobacteriaceae</taxon>
        <taxon>Wenyingzhuangia</taxon>
    </lineage>
</organism>
<dbReference type="PANTHER" id="PTHR30600">
    <property type="entry name" value="CYTOCHROME C PEROXIDASE-RELATED"/>
    <property type="match status" value="1"/>
</dbReference>
<keyword evidence="7 9" id="KW-0408">Iron</keyword>
<evidence type="ECO:0000256" key="6">
    <source>
        <dbReference type="ARBA" id="ARBA00023002"/>
    </source>
</evidence>
<feature type="binding site" description="covalent" evidence="8">
    <location>
        <position position="223"/>
    </location>
    <ligand>
        <name>heme c</name>
        <dbReference type="ChEBI" id="CHEBI:61717"/>
        <label>2</label>
    </ligand>
</feature>
<dbReference type="InterPro" id="IPR004852">
    <property type="entry name" value="Di-haem_cyt_c_peroxidsae"/>
</dbReference>
<comment type="subcellular location">
    <subcellularLocation>
        <location evidence="1">Periplasm</location>
    </subcellularLocation>
</comment>
<dbReference type="GO" id="GO:0046872">
    <property type="term" value="F:metal ion binding"/>
    <property type="evidence" value="ECO:0007669"/>
    <property type="project" value="UniProtKB-KW"/>
</dbReference>
<dbReference type="PIRSF" id="PIRSF000294">
    <property type="entry name" value="Cytochrome-c_peroxidase"/>
    <property type="match status" value="1"/>
</dbReference>
<evidence type="ECO:0000256" key="1">
    <source>
        <dbReference type="ARBA" id="ARBA00004418"/>
    </source>
</evidence>
<evidence type="ECO:0000313" key="11">
    <source>
        <dbReference type="EMBL" id="ANW95931.1"/>
    </source>
</evidence>
<dbReference type="InterPro" id="IPR009056">
    <property type="entry name" value="Cyt_c-like_dom"/>
</dbReference>
<dbReference type="SUPFAM" id="SSF46626">
    <property type="entry name" value="Cytochrome c"/>
    <property type="match status" value="2"/>
</dbReference>
<comment type="cofactor">
    <cofactor evidence="8">
        <name>heme</name>
        <dbReference type="ChEBI" id="CHEBI:30413"/>
    </cofactor>
    <text evidence="8">Binds 2 heme groups.</text>
</comment>
<feature type="domain" description="Cytochrome c" evidence="10">
    <location>
        <begin position="207"/>
        <end position="334"/>
    </location>
</feature>
<feature type="binding site" description="covalent" evidence="8">
    <location>
        <position position="220"/>
    </location>
    <ligand>
        <name>heme c</name>
        <dbReference type="ChEBI" id="CHEBI:61717"/>
        <label>2</label>
    </ligand>
</feature>
<dbReference type="GO" id="GO:0004130">
    <property type="term" value="F:cytochrome-c peroxidase activity"/>
    <property type="evidence" value="ECO:0007669"/>
    <property type="project" value="TreeGrafter"/>
</dbReference>
<dbReference type="EMBL" id="CP014224">
    <property type="protein sequence ID" value="ANW95931.1"/>
    <property type="molecule type" value="Genomic_DNA"/>
</dbReference>
<dbReference type="OrthoDB" id="9805202at2"/>
<dbReference type="PROSITE" id="PS51007">
    <property type="entry name" value="CYTC"/>
    <property type="match status" value="1"/>
</dbReference>
<dbReference type="Pfam" id="PF03150">
    <property type="entry name" value="CCP_MauG"/>
    <property type="match status" value="1"/>
</dbReference>
<dbReference type="Gene3D" id="1.10.760.10">
    <property type="entry name" value="Cytochrome c-like domain"/>
    <property type="match status" value="2"/>
</dbReference>
<feature type="binding site" description="covalent" evidence="8">
    <location>
        <position position="78"/>
    </location>
    <ligand>
        <name>heme c</name>
        <dbReference type="ChEBI" id="CHEBI:61717"/>
        <label>1</label>
    </ligand>
</feature>
<evidence type="ECO:0000256" key="8">
    <source>
        <dbReference type="PIRSR" id="PIRSR000294-1"/>
    </source>
</evidence>
<keyword evidence="5" id="KW-0574">Periplasm</keyword>
<evidence type="ECO:0000256" key="9">
    <source>
        <dbReference type="PIRSR" id="PIRSR000294-2"/>
    </source>
</evidence>
<keyword evidence="12" id="KW-1185">Reference proteome</keyword>
<dbReference type="InterPro" id="IPR051395">
    <property type="entry name" value="Cytochrome_c_Peroxidase/MauG"/>
</dbReference>
<evidence type="ECO:0000256" key="5">
    <source>
        <dbReference type="ARBA" id="ARBA00022764"/>
    </source>
</evidence>
<dbReference type="InterPro" id="IPR026259">
    <property type="entry name" value="MauG/Cytc_peroxidase"/>
</dbReference>
<dbReference type="GO" id="GO:0009055">
    <property type="term" value="F:electron transfer activity"/>
    <property type="evidence" value="ECO:0007669"/>
    <property type="project" value="InterPro"/>
</dbReference>
<evidence type="ECO:0000256" key="4">
    <source>
        <dbReference type="ARBA" id="ARBA00022729"/>
    </source>
</evidence>
<evidence type="ECO:0000259" key="10">
    <source>
        <dbReference type="PROSITE" id="PS51007"/>
    </source>
</evidence>
<dbReference type="STRING" id="1790137.AXE80_06395"/>
<sequence>MKNILIYIGCCVFLSCSSEKIDENNIYKPFEQPANFKTATYNFGGENIKDEEAVFNLGRALFYEGKLSSDNSISCAECHNQYFAFTHHGHTLSAGVNEALGTRNAQPIQNMAFMDTFTWDGALEQLGRQPMIPITAEVEMNSTFEEVKEKLNKDNKYISLFKKAYHSGKITEATILKALGNFMGMMVSNNSKYDKYIRGEEGGTFTEQEKRGLETFNNKCATCHSGSLFTDESYRNNGLSVNKFIPNEKGRQVISEKDEDFYKFKVPSLRNVERSYPYMHDGRLSSLKKVLDFYDSKVEDTPNLDPLLKNGDRLGIPLTDDEKDDIIAFLKTLTDYEFLNDPRFEAP</sequence>
<accession>A0A1B1Y570</accession>
<dbReference type="KEGG" id="wfu:AXE80_06395"/>
<feature type="binding site" description="axial binding residue" evidence="9">
    <location>
        <position position="79"/>
    </location>
    <ligand>
        <name>heme c</name>
        <dbReference type="ChEBI" id="CHEBI:61717"/>
        <label>1</label>
    </ligand>
    <ligandPart>
        <name>Fe</name>
        <dbReference type="ChEBI" id="CHEBI:18248"/>
    </ligandPart>
</feature>
<reference evidence="11 12" key="1">
    <citation type="submission" date="2016-02" db="EMBL/GenBank/DDBJ databases">
        <authorList>
            <person name="Wen L."/>
            <person name="He K."/>
            <person name="Yang H."/>
        </authorList>
    </citation>
    <scope>NUCLEOTIDE SEQUENCE [LARGE SCALE GENOMIC DNA]</scope>
    <source>
        <strain evidence="11 12">CZ1127</strain>
    </source>
</reference>
<evidence type="ECO:0000256" key="7">
    <source>
        <dbReference type="ARBA" id="ARBA00023004"/>
    </source>
</evidence>
<evidence type="ECO:0000256" key="3">
    <source>
        <dbReference type="ARBA" id="ARBA00022723"/>
    </source>
</evidence>
<dbReference type="Proteomes" id="UP000092967">
    <property type="component" value="Chromosome"/>
</dbReference>